<dbReference type="PANTHER" id="PTHR36506:SF1">
    <property type="entry name" value="PREFLAGELLIN PEPTIDASE"/>
    <property type="match status" value="1"/>
</dbReference>
<evidence type="ECO:0000256" key="1">
    <source>
        <dbReference type="ARBA" id="ARBA00004651"/>
    </source>
</evidence>
<protein>
    <submittedName>
        <fullName evidence="8">Prepilin peptidase CpaA</fullName>
    </submittedName>
</protein>
<keyword evidence="3 6" id="KW-0812">Transmembrane</keyword>
<organism evidence="8 9">
    <name type="scientific">Faunimonas pinastri</name>
    <dbReference type="NCBI Taxonomy" id="1855383"/>
    <lineage>
        <taxon>Bacteria</taxon>
        <taxon>Pseudomonadati</taxon>
        <taxon>Pseudomonadota</taxon>
        <taxon>Alphaproteobacteria</taxon>
        <taxon>Hyphomicrobiales</taxon>
        <taxon>Afifellaceae</taxon>
        <taxon>Faunimonas</taxon>
    </lineage>
</organism>
<feature type="transmembrane region" description="Helical" evidence="6">
    <location>
        <begin position="113"/>
        <end position="137"/>
    </location>
</feature>
<dbReference type="Proteomes" id="UP000199647">
    <property type="component" value="Unassembled WGS sequence"/>
</dbReference>
<dbReference type="GO" id="GO:0004190">
    <property type="term" value="F:aspartic-type endopeptidase activity"/>
    <property type="evidence" value="ECO:0007669"/>
    <property type="project" value="InterPro"/>
</dbReference>
<comment type="subcellular location">
    <subcellularLocation>
        <location evidence="1">Cell membrane</location>
        <topology evidence="1">Multi-pass membrane protein</topology>
    </subcellularLocation>
</comment>
<feature type="transmembrane region" description="Helical" evidence="6">
    <location>
        <begin position="35"/>
        <end position="52"/>
    </location>
</feature>
<dbReference type="InterPro" id="IPR052218">
    <property type="entry name" value="Preflagellin_Peptidase"/>
</dbReference>
<dbReference type="GO" id="GO:0005886">
    <property type="term" value="C:plasma membrane"/>
    <property type="evidence" value="ECO:0007669"/>
    <property type="project" value="UniProtKB-SubCell"/>
</dbReference>
<evidence type="ECO:0000256" key="5">
    <source>
        <dbReference type="ARBA" id="ARBA00023136"/>
    </source>
</evidence>
<evidence type="ECO:0000256" key="6">
    <source>
        <dbReference type="SAM" id="Phobius"/>
    </source>
</evidence>
<dbReference type="AlphaFoldDB" id="A0A1H9HHY2"/>
<feature type="transmembrane region" description="Helical" evidence="6">
    <location>
        <begin position="6"/>
        <end position="23"/>
    </location>
</feature>
<reference evidence="8 9" key="1">
    <citation type="submission" date="2016-10" db="EMBL/GenBank/DDBJ databases">
        <authorList>
            <person name="de Groot N.N."/>
        </authorList>
    </citation>
    <scope>NUCLEOTIDE SEQUENCE [LARGE SCALE GENOMIC DNA]</scope>
    <source>
        <strain evidence="8 9">A52C2</strain>
    </source>
</reference>
<evidence type="ECO:0000259" key="7">
    <source>
        <dbReference type="Pfam" id="PF01478"/>
    </source>
</evidence>
<keyword evidence="4 6" id="KW-1133">Transmembrane helix</keyword>
<dbReference type="InterPro" id="IPR000045">
    <property type="entry name" value="Prepilin_IV_endopep_pep"/>
</dbReference>
<name>A0A1H9HHY2_9HYPH</name>
<evidence type="ECO:0000256" key="4">
    <source>
        <dbReference type="ARBA" id="ARBA00022989"/>
    </source>
</evidence>
<feature type="domain" description="Prepilin type IV endopeptidase peptidase" evidence="7">
    <location>
        <begin position="13"/>
        <end position="117"/>
    </location>
</feature>
<dbReference type="Gene3D" id="1.20.120.1220">
    <property type="match status" value="1"/>
</dbReference>
<feature type="transmembrane region" description="Helical" evidence="6">
    <location>
        <begin position="149"/>
        <end position="168"/>
    </location>
</feature>
<evidence type="ECO:0000313" key="8">
    <source>
        <dbReference type="EMBL" id="SEQ61959.1"/>
    </source>
</evidence>
<dbReference type="PANTHER" id="PTHR36506">
    <property type="entry name" value="PREFLAGELLIN PEPTIDASE"/>
    <property type="match status" value="1"/>
</dbReference>
<keyword evidence="9" id="KW-1185">Reference proteome</keyword>
<sequence length="172" mass="18251">MLGSSAVLSVGSLLFSLVMIYAGIMDLTTMKIRNVLVLALVVLYCVVAPFSALSWSEIGWSVAVALGVFVLTFIFFFLGWIGGGDAKLAAAAALWFGAGASLPFFIWTAVLGGVLTLALLLFRSWLLPASLAGIPWIERLHEKRGGIPYGAAMAPAALIVLPQTPWMIGGFF</sequence>
<evidence type="ECO:0000313" key="9">
    <source>
        <dbReference type="Proteomes" id="UP000199647"/>
    </source>
</evidence>
<accession>A0A1H9HHY2</accession>
<evidence type="ECO:0000256" key="2">
    <source>
        <dbReference type="ARBA" id="ARBA00022475"/>
    </source>
</evidence>
<gene>
    <name evidence="8" type="ORF">SAMN05216548_10648</name>
</gene>
<keyword evidence="5 6" id="KW-0472">Membrane</keyword>
<dbReference type="EMBL" id="FOFG01000006">
    <property type="protein sequence ID" value="SEQ61959.1"/>
    <property type="molecule type" value="Genomic_DNA"/>
</dbReference>
<proteinExistence type="predicted"/>
<feature type="transmembrane region" description="Helical" evidence="6">
    <location>
        <begin position="58"/>
        <end position="81"/>
    </location>
</feature>
<evidence type="ECO:0000256" key="3">
    <source>
        <dbReference type="ARBA" id="ARBA00022692"/>
    </source>
</evidence>
<dbReference type="STRING" id="1855383.SAMN05216548_10648"/>
<dbReference type="Pfam" id="PF01478">
    <property type="entry name" value="Peptidase_A24"/>
    <property type="match status" value="1"/>
</dbReference>
<keyword evidence="2" id="KW-1003">Cell membrane</keyword>